<feature type="compositionally biased region" description="Low complexity" evidence="1">
    <location>
        <begin position="128"/>
        <end position="137"/>
    </location>
</feature>
<evidence type="ECO:0000313" key="3">
    <source>
        <dbReference type="EMBL" id="PCJ42526.1"/>
    </source>
</evidence>
<dbReference type="Proteomes" id="UP000228987">
    <property type="component" value="Unassembled WGS sequence"/>
</dbReference>
<dbReference type="EMBL" id="NVWI01000002">
    <property type="protein sequence ID" value="PCJ42526.1"/>
    <property type="molecule type" value="Genomic_DNA"/>
</dbReference>
<comment type="caution">
    <text evidence="3">The sequence shown here is derived from an EMBL/GenBank/DDBJ whole genome shotgun (WGS) entry which is preliminary data.</text>
</comment>
<dbReference type="AlphaFoldDB" id="A0A2A5CGL0"/>
<feature type="transmembrane region" description="Helical" evidence="2">
    <location>
        <begin position="20"/>
        <end position="41"/>
    </location>
</feature>
<sequence>MALKVSIQFYSDTLKKNPGMHIALGASLVIHLAIIGFAYTYSFGAKKSSEPDHNRPSIEVVFVERNPQQPPLQVEDLLEDQIVEIVEIEFAEQVLVNSESNSETEDSIIPRQASVQEQDQLLTFSNEQQAETAQEEAGLNGSGASAFPETFSSSELDDALSSFLQSYRQDLNQNWMEECVRFKNKNLFDECPLGHAYVASLNPVTMQIVKPLELLPLAPGEFLARESFERMTQGDLFNPYLLSGEIPLFGTGGGIITGSFGLLKGALGMTKPNITLLISTELEDALPVVADEVEENSQMEGSAGEAQKFVIRPALFGN</sequence>
<organism evidence="3 4">
    <name type="scientific">SAR86 cluster bacterium</name>
    <dbReference type="NCBI Taxonomy" id="2030880"/>
    <lineage>
        <taxon>Bacteria</taxon>
        <taxon>Pseudomonadati</taxon>
        <taxon>Pseudomonadota</taxon>
        <taxon>Gammaproteobacteria</taxon>
        <taxon>SAR86 cluster</taxon>
    </lineage>
</organism>
<accession>A0A2A5CGL0</accession>
<keyword evidence="2" id="KW-0472">Membrane</keyword>
<evidence type="ECO:0000256" key="1">
    <source>
        <dbReference type="SAM" id="MobiDB-lite"/>
    </source>
</evidence>
<gene>
    <name evidence="3" type="ORF">COA71_03165</name>
</gene>
<reference evidence="4" key="1">
    <citation type="submission" date="2017-08" db="EMBL/GenBank/DDBJ databases">
        <title>A dynamic microbial community with high functional redundancy inhabits the cold, oxic subseafloor aquifer.</title>
        <authorList>
            <person name="Tully B.J."/>
            <person name="Wheat C.G."/>
            <person name="Glazer B.T."/>
            <person name="Huber J.A."/>
        </authorList>
    </citation>
    <scope>NUCLEOTIDE SEQUENCE [LARGE SCALE GENOMIC DNA]</scope>
</reference>
<proteinExistence type="predicted"/>
<protein>
    <submittedName>
        <fullName evidence="3">Uncharacterized protein</fullName>
    </submittedName>
</protein>
<evidence type="ECO:0000313" key="4">
    <source>
        <dbReference type="Proteomes" id="UP000228987"/>
    </source>
</evidence>
<name>A0A2A5CGL0_9GAMM</name>
<keyword evidence="2" id="KW-0812">Transmembrane</keyword>
<evidence type="ECO:0000256" key="2">
    <source>
        <dbReference type="SAM" id="Phobius"/>
    </source>
</evidence>
<keyword evidence="2" id="KW-1133">Transmembrane helix</keyword>
<feature type="region of interest" description="Disordered" evidence="1">
    <location>
        <begin position="128"/>
        <end position="151"/>
    </location>
</feature>